<evidence type="ECO:0000313" key="9">
    <source>
        <dbReference type="EMBL" id="BDY12826.1"/>
    </source>
</evidence>
<accession>A0ABN6WVD3</accession>
<feature type="binding site" evidence="7">
    <location>
        <position position="38"/>
    </location>
    <ligand>
        <name>Mg(2+)</name>
        <dbReference type="ChEBI" id="CHEBI:18420"/>
    </ligand>
</feature>
<gene>
    <name evidence="9" type="ORF">HCR_11380</name>
    <name evidence="10" type="ORF">HCR_12550</name>
</gene>
<keyword evidence="3 7" id="KW-0547">Nucleotide-binding</keyword>
<dbReference type="HAMAP" id="MF_01405">
    <property type="entry name" value="Non_canon_purine_NTPase"/>
    <property type="match status" value="1"/>
</dbReference>
<evidence type="ECO:0000256" key="1">
    <source>
        <dbReference type="ARBA" id="ARBA00008023"/>
    </source>
</evidence>
<evidence type="ECO:0000256" key="3">
    <source>
        <dbReference type="ARBA" id="ARBA00022741"/>
    </source>
</evidence>
<dbReference type="EC" id="3.6.1.66" evidence="7"/>
<evidence type="ECO:0000256" key="5">
    <source>
        <dbReference type="ARBA" id="ARBA00022842"/>
    </source>
</evidence>
<dbReference type="RefSeq" id="WP_286335992.1">
    <property type="nucleotide sequence ID" value="NZ_AP027370.1"/>
</dbReference>
<dbReference type="Pfam" id="PF01725">
    <property type="entry name" value="Ham1p_like"/>
    <property type="match status" value="1"/>
</dbReference>
<comment type="catalytic activity">
    <reaction evidence="7">
        <text>dITP + H2O = dIMP + diphosphate + H(+)</text>
        <dbReference type="Rhea" id="RHEA:28342"/>
        <dbReference type="ChEBI" id="CHEBI:15377"/>
        <dbReference type="ChEBI" id="CHEBI:15378"/>
        <dbReference type="ChEBI" id="CHEBI:33019"/>
        <dbReference type="ChEBI" id="CHEBI:61194"/>
        <dbReference type="ChEBI" id="CHEBI:61382"/>
        <dbReference type="EC" id="3.6.1.66"/>
    </reaction>
</comment>
<name>A0ABN6WVD3_9BACT</name>
<dbReference type="PANTHER" id="PTHR11067">
    <property type="entry name" value="INOSINE TRIPHOSPHATE PYROPHOSPHATASE/HAM1 PROTEIN"/>
    <property type="match status" value="1"/>
</dbReference>
<feature type="binding site" evidence="7">
    <location>
        <position position="71"/>
    </location>
    <ligand>
        <name>substrate</name>
    </ligand>
</feature>
<dbReference type="Gene3D" id="3.90.950.10">
    <property type="match status" value="1"/>
</dbReference>
<keyword evidence="6 7" id="KW-0546">Nucleotide metabolism</keyword>
<protein>
    <recommendedName>
        <fullName evidence="7">dITP/XTP pyrophosphatase</fullName>
        <ecNumber evidence="7">3.6.1.66</ecNumber>
    </recommendedName>
    <alternativeName>
        <fullName evidence="7">Non-canonical purine NTP pyrophosphatase</fullName>
    </alternativeName>
    <alternativeName>
        <fullName evidence="7">Non-standard purine NTP pyrophosphatase</fullName>
    </alternativeName>
    <alternativeName>
        <fullName evidence="7">Nucleoside-triphosphate diphosphatase</fullName>
    </alternativeName>
    <alternativeName>
        <fullName evidence="7">Nucleoside-triphosphate pyrophosphatase</fullName>
        <shortName evidence="7">NTPase</shortName>
    </alternativeName>
</protein>
<feature type="binding site" evidence="7">
    <location>
        <position position="175"/>
    </location>
    <ligand>
        <name>substrate</name>
    </ligand>
</feature>
<dbReference type="EMBL" id="AP027370">
    <property type="protein sequence ID" value="BDY12826.1"/>
    <property type="molecule type" value="Genomic_DNA"/>
</dbReference>
<evidence type="ECO:0000256" key="7">
    <source>
        <dbReference type="HAMAP-Rule" id="MF_01405"/>
    </source>
</evidence>
<feature type="binding site" evidence="7">
    <location>
        <position position="70"/>
    </location>
    <ligand>
        <name>Mg(2+)</name>
        <dbReference type="ChEBI" id="CHEBI:18420"/>
    </ligand>
</feature>
<dbReference type="InterPro" id="IPR020922">
    <property type="entry name" value="dITP/XTP_pyrophosphatase"/>
</dbReference>
<proteinExistence type="inferred from homology"/>
<dbReference type="Proteomes" id="UP001321445">
    <property type="component" value="Chromosome"/>
</dbReference>
<comment type="similarity">
    <text evidence="1 7 8">Belongs to the HAM1 NTPase family.</text>
</comment>
<dbReference type="SUPFAM" id="SSF52972">
    <property type="entry name" value="ITPase-like"/>
    <property type="match status" value="1"/>
</dbReference>
<evidence type="ECO:0000256" key="8">
    <source>
        <dbReference type="RuleBase" id="RU003781"/>
    </source>
</evidence>
<comment type="function">
    <text evidence="7">Pyrophosphatase that catalyzes the hydrolysis of nucleoside triphosphates to their monophosphate derivatives, with a high preference for the non-canonical purine nucleotides XTP (xanthosine triphosphate), dITP (deoxyinosine triphosphate) and ITP. Seems to function as a house-cleaning enzyme that removes non-canonical purine nucleotides from the nucleotide pool, thus preventing their incorporation into DNA/RNA and avoiding chromosomal lesions.</text>
</comment>
<dbReference type="EMBL" id="AP027370">
    <property type="protein sequence ID" value="BDY12943.1"/>
    <property type="molecule type" value="Genomic_DNA"/>
</dbReference>
<feature type="binding site" evidence="7">
    <location>
        <begin position="152"/>
        <end position="155"/>
    </location>
    <ligand>
        <name>substrate</name>
    </ligand>
</feature>
<dbReference type="PANTHER" id="PTHR11067:SF9">
    <property type="entry name" value="INOSINE TRIPHOSPHATE PYROPHOSPHATASE"/>
    <property type="match status" value="1"/>
</dbReference>
<feature type="active site" description="Proton acceptor" evidence="7">
    <location>
        <position position="70"/>
    </location>
</feature>
<evidence type="ECO:0000256" key="6">
    <source>
        <dbReference type="ARBA" id="ARBA00023080"/>
    </source>
</evidence>
<feature type="binding site" evidence="7">
    <location>
        <begin position="180"/>
        <end position="181"/>
    </location>
    <ligand>
        <name>substrate</name>
    </ligand>
</feature>
<comment type="subunit">
    <text evidence="7">Homodimer.</text>
</comment>
<organism evidence="9 11">
    <name type="scientific">Hydrogenimonas cancrithermarum</name>
    <dbReference type="NCBI Taxonomy" id="2993563"/>
    <lineage>
        <taxon>Bacteria</taxon>
        <taxon>Pseudomonadati</taxon>
        <taxon>Campylobacterota</taxon>
        <taxon>Epsilonproteobacteria</taxon>
        <taxon>Campylobacterales</taxon>
        <taxon>Hydrogenimonadaceae</taxon>
        <taxon>Hydrogenimonas</taxon>
    </lineage>
</organism>
<dbReference type="InterPro" id="IPR002637">
    <property type="entry name" value="RdgB/HAM1"/>
</dbReference>
<evidence type="ECO:0000313" key="11">
    <source>
        <dbReference type="Proteomes" id="UP001321445"/>
    </source>
</evidence>
<evidence type="ECO:0000313" key="10">
    <source>
        <dbReference type="EMBL" id="BDY12943.1"/>
    </source>
</evidence>
<comment type="cofactor">
    <cofactor evidence="7">
        <name>Mg(2+)</name>
        <dbReference type="ChEBI" id="CHEBI:18420"/>
    </cofactor>
    <text evidence="7">Binds 1 Mg(2+) ion per subunit.</text>
</comment>
<sequence length="200" mass="21729">MQIILATSNKGKVREIQSLFEKDEVVPFSELLGPMEIEENGSTFAENALIKARTIFEKLGRDDAIVISDDSGITVPAVNGEPGIYSARYAGAGASDKDNLSKLVDELKKRGMKEAPAFYTAAIAIVAPNAEYVVHGWMHGKAIDTPRGEGGFGYDPIFVPEGFDETIGELDPAIKKELSHRSKALKLAKPIIEMLRSQHA</sequence>
<reference evidence="9 11" key="1">
    <citation type="submission" date="2023-03" db="EMBL/GenBank/DDBJ databases">
        <title>Description of Hydrogenimonas sp. ISO32.</title>
        <authorList>
            <person name="Mino S."/>
            <person name="Fukazawa S."/>
            <person name="Sawabe T."/>
        </authorList>
    </citation>
    <scope>NUCLEOTIDE SEQUENCE [LARGE SCALE GENOMIC DNA]</scope>
    <source>
        <strain evidence="9 11">ISO32</strain>
    </source>
</reference>
<keyword evidence="4 7" id="KW-0378">Hydrolase</keyword>
<evidence type="ECO:0000256" key="4">
    <source>
        <dbReference type="ARBA" id="ARBA00022801"/>
    </source>
</evidence>
<dbReference type="InterPro" id="IPR029001">
    <property type="entry name" value="ITPase-like_fam"/>
</dbReference>
<dbReference type="NCBIfam" id="TIGR00042">
    <property type="entry name" value="RdgB/HAM1 family non-canonical purine NTP pyrophosphatase"/>
    <property type="match status" value="1"/>
</dbReference>
<comment type="catalytic activity">
    <reaction evidence="7">
        <text>ITP + H2O = IMP + diphosphate + H(+)</text>
        <dbReference type="Rhea" id="RHEA:29399"/>
        <dbReference type="ChEBI" id="CHEBI:15377"/>
        <dbReference type="ChEBI" id="CHEBI:15378"/>
        <dbReference type="ChEBI" id="CHEBI:33019"/>
        <dbReference type="ChEBI" id="CHEBI:58053"/>
        <dbReference type="ChEBI" id="CHEBI:61402"/>
        <dbReference type="EC" id="3.6.1.66"/>
    </reaction>
</comment>
<evidence type="ECO:0000256" key="2">
    <source>
        <dbReference type="ARBA" id="ARBA00022723"/>
    </source>
</evidence>
<keyword evidence="5 7" id="KW-0460">Magnesium</keyword>
<keyword evidence="11" id="KW-1185">Reference proteome</keyword>
<keyword evidence="2 7" id="KW-0479">Metal-binding</keyword>
<feature type="binding site" evidence="7">
    <location>
        <begin position="7"/>
        <end position="12"/>
    </location>
    <ligand>
        <name>substrate</name>
    </ligand>
</feature>
<comment type="catalytic activity">
    <reaction evidence="7">
        <text>XTP + H2O = XMP + diphosphate + H(+)</text>
        <dbReference type="Rhea" id="RHEA:28610"/>
        <dbReference type="ChEBI" id="CHEBI:15377"/>
        <dbReference type="ChEBI" id="CHEBI:15378"/>
        <dbReference type="ChEBI" id="CHEBI:33019"/>
        <dbReference type="ChEBI" id="CHEBI:57464"/>
        <dbReference type="ChEBI" id="CHEBI:61314"/>
        <dbReference type="EC" id="3.6.1.66"/>
    </reaction>
</comment>
<dbReference type="CDD" id="cd00515">
    <property type="entry name" value="HAM1"/>
    <property type="match status" value="1"/>
</dbReference>